<dbReference type="AlphaFoldDB" id="A0A6M5YXN2"/>
<name>A0A6M5YXN2_9BACT</name>
<evidence type="ECO:0000313" key="1">
    <source>
        <dbReference type="EMBL" id="QJW97712.1"/>
    </source>
</evidence>
<reference evidence="2" key="1">
    <citation type="submission" date="2020-05" db="EMBL/GenBank/DDBJ databases">
        <title>Frigoriglobus tundricola gen. nov., sp. nov., a psychrotolerant cellulolytic planctomycete of the family Gemmataceae with two divergent copies of 16S rRNA gene.</title>
        <authorList>
            <person name="Kulichevskaya I.S."/>
            <person name="Ivanova A.A."/>
            <person name="Naumoff D.G."/>
            <person name="Beletsky A.V."/>
            <person name="Rijpstra W.I.C."/>
            <person name="Sinninghe Damste J.S."/>
            <person name="Mardanov A.V."/>
            <person name="Ravin N.V."/>
            <person name="Dedysh S.N."/>
        </authorList>
    </citation>
    <scope>NUCLEOTIDE SEQUENCE [LARGE SCALE GENOMIC DNA]</scope>
    <source>
        <strain evidence="2">PL17</strain>
    </source>
</reference>
<dbReference type="Proteomes" id="UP000503447">
    <property type="component" value="Chromosome"/>
</dbReference>
<accession>A0A6M5YXN2</accession>
<protein>
    <submittedName>
        <fullName evidence="1">Uncharacterized protein</fullName>
    </submittedName>
</protein>
<keyword evidence="2" id="KW-1185">Reference proteome</keyword>
<gene>
    <name evidence="1" type="ORF">FTUN_5290</name>
</gene>
<evidence type="ECO:0000313" key="2">
    <source>
        <dbReference type="Proteomes" id="UP000503447"/>
    </source>
</evidence>
<dbReference type="KEGG" id="ftj:FTUN_5290"/>
<organism evidence="1 2">
    <name type="scientific">Frigoriglobus tundricola</name>
    <dbReference type="NCBI Taxonomy" id="2774151"/>
    <lineage>
        <taxon>Bacteria</taxon>
        <taxon>Pseudomonadati</taxon>
        <taxon>Planctomycetota</taxon>
        <taxon>Planctomycetia</taxon>
        <taxon>Gemmatales</taxon>
        <taxon>Gemmataceae</taxon>
        <taxon>Frigoriglobus</taxon>
    </lineage>
</organism>
<proteinExistence type="predicted"/>
<sequence>MVVSLWNKLYRHMWGNKRPAVASCGPVKFGPGRRDVSRQFASRVEAPQKFNTRGDYGDRSGRCGW</sequence>
<dbReference type="EMBL" id="CP053452">
    <property type="protein sequence ID" value="QJW97712.1"/>
    <property type="molecule type" value="Genomic_DNA"/>
</dbReference>